<proteinExistence type="predicted"/>
<gene>
    <name evidence="1" type="ORF">Gorai_019621</name>
</gene>
<evidence type="ECO:0000313" key="1">
    <source>
        <dbReference type="EMBL" id="MBA0590932.1"/>
    </source>
</evidence>
<evidence type="ECO:0000313" key="2">
    <source>
        <dbReference type="Proteomes" id="UP000593578"/>
    </source>
</evidence>
<dbReference type="Proteomes" id="UP000593578">
    <property type="component" value="Unassembled WGS sequence"/>
</dbReference>
<comment type="caution">
    <text evidence="1">The sequence shown here is derived from an EMBL/GenBank/DDBJ whole genome shotgun (WGS) entry which is preliminary data.</text>
</comment>
<protein>
    <submittedName>
        <fullName evidence="1">Uncharacterized protein</fullName>
    </submittedName>
</protein>
<reference evidence="1 2" key="1">
    <citation type="journal article" date="2019" name="Genome Biol. Evol.">
        <title>Insights into the evolution of the New World diploid cottons (Gossypium, subgenus Houzingenia) based on genome sequencing.</title>
        <authorList>
            <person name="Grover C.E."/>
            <person name="Arick M.A. 2nd"/>
            <person name="Thrash A."/>
            <person name="Conover J.L."/>
            <person name="Sanders W.S."/>
            <person name="Peterson D.G."/>
            <person name="Frelichowski J.E."/>
            <person name="Scheffler J.A."/>
            <person name="Scheffler B.E."/>
            <person name="Wendel J.F."/>
        </authorList>
    </citation>
    <scope>NUCLEOTIDE SEQUENCE [LARGE SCALE GENOMIC DNA]</scope>
    <source>
        <strain evidence="1">8</strain>
        <tissue evidence="1">Leaf</tissue>
    </source>
</reference>
<accession>A0A7J8PPZ2</accession>
<sequence>MGGWFLSEGWWIVGFPS</sequence>
<dbReference type="AlphaFoldDB" id="A0A7J8PPZ2"/>
<organism evidence="1 2">
    <name type="scientific">Gossypium raimondii</name>
    <name type="common">Peruvian cotton</name>
    <name type="synonym">Gossypium klotzschianum subsp. raimondii</name>
    <dbReference type="NCBI Taxonomy" id="29730"/>
    <lineage>
        <taxon>Eukaryota</taxon>
        <taxon>Viridiplantae</taxon>
        <taxon>Streptophyta</taxon>
        <taxon>Embryophyta</taxon>
        <taxon>Tracheophyta</taxon>
        <taxon>Spermatophyta</taxon>
        <taxon>Magnoliopsida</taxon>
        <taxon>eudicotyledons</taxon>
        <taxon>Gunneridae</taxon>
        <taxon>Pentapetalae</taxon>
        <taxon>rosids</taxon>
        <taxon>malvids</taxon>
        <taxon>Malvales</taxon>
        <taxon>Malvaceae</taxon>
        <taxon>Malvoideae</taxon>
        <taxon>Gossypium</taxon>
    </lineage>
</organism>
<dbReference type="EMBL" id="JABEZZ010000007">
    <property type="protein sequence ID" value="MBA0590932.1"/>
    <property type="molecule type" value="Genomic_DNA"/>
</dbReference>
<name>A0A7J8PPZ2_GOSRA</name>